<dbReference type="AlphaFoldDB" id="A0A060N5Q4"/>
<reference evidence="1" key="1">
    <citation type="submission" date="2013-10" db="EMBL/GenBank/DDBJ databases">
        <title>Draft genome sequence of Clostridium botulinum type B strain Osaka05.</title>
        <authorList>
            <person name="Sakaguchi Y."/>
            <person name="Hosomi K."/>
            <person name="Uchiyama J."/>
            <person name="Ogura Y."/>
            <person name="Sakaguchi M."/>
            <person name="Kohda T."/>
            <person name="Mukamoto M."/>
            <person name="Misawa N."/>
            <person name="Matsuzaki S."/>
            <person name="Hayashi T."/>
            <person name="Kozaki S."/>
        </authorList>
    </citation>
    <scope>NUCLEOTIDE SEQUENCE</scope>
    <source>
        <strain evidence="1">Osaka05</strain>
    </source>
</reference>
<organism evidence="1">
    <name type="scientific">Clostridium botulinum B str. Osaka05</name>
    <dbReference type="NCBI Taxonomy" id="1407017"/>
    <lineage>
        <taxon>Bacteria</taxon>
        <taxon>Bacillati</taxon>
        <taxon>Bacillota</taxon>
        <taxon>Clostridia</taxon>
        <taxon>Eubacteriales</taxon>
        <taxon>Clostridiaceae</taxon>
        <taxon>Clostridium</taxon>
    </lineage>
</organism>
<gene>
    <name evidence="1" type="ORF">CBO05P2_142</name>
</gene>
<accession>A0A060N5Q4</accession>
<sequence length="46" mass="5340">MKRFQCEECGCYRYADIEGSGEDENGEFTAYVCEDCCHITVIYEND</sequence>
<name>A0A060N5Q4_CLOBO</name>
<evidence type="ECO:0000313" key="1">
    <source>
        <dbReference type="EMBL" id="BAO05167.1"/>
    </source>
</evidence>
<dbReference type="Proteomes" id="UP000054164">
    <property type="component" value="Unassembled WGS sequence"/>
</dbReference>
<protein>
    <submittedName>
        <fullName evidence="1">Uncharacterized protein</fullName>
    </submittedName>
</protein>
<dbReference type="HOGENOM" id="CLU_3181961_0_0_9"/>
<dbReference type="RefSeq" id="WP_032072371.1">
    <property type="nucleotide sequence ID" value="NZ_BA000059.1"/>
</dbReference>
<dbReference type="EMBL" id="BA000059">
    <property type="protein sequence ID" value="BAO05167.1"/>
    <property type="molecule type" value="Genomic_DNA"/>
</dbReference>
<proteinExistence type="predicted"/>